<dbReference type="PANTHER" id="PTHR35936:SF17">
    <property type="entry name" value="ARGININE-BINDING EXTRACELLULAR PROTEIN ARTP"/>
    <property type="match status" value="1"/>
</dbReference>
<dbReference type="SMART" id="SM00062">
    <property type="entry name" value="PBPb"/>
    <property type="match status" value="1"/>
</dbReference>
<dbReference type="KEGG" id="amog:QRX60_43125"/>
<dbReference type="Proteomes" id="UP001239397">
    <property type="component" value="Chromosome"/>
</dbReference>
<dbReference type="SUPFAM" id="SSF53850">
    <property type="entry name" value="Periplasmic binding protein-like II"/>
    <property type="match status" value="1"/>
</dbReference>
<dbReference type="PROSITE" id="PS51257">
    <property type="entry name" value="PROKAR_LIPOPROTEIN"/>
    <property type="match status" value="1"/>
</dbReference>
<reference evidence="4 5" key="1">
    <citation type="submission" date="2023-06" db="EMBL/GenBank/DDBJ databases">
        <authorList>
            <person name="Oyuntsetseg B."/>
            <person name="Kim S.B."/>
        </authorList>
    </citation>
    <scope>NUCLEOTIDE SEQUENCE [LARGE SCALE GENOMIC DNA]</scope>
    <source>
        <strain evidence="4 5">4-36</strain>
    </source>
</reference>
<organism evidence="4 5">
    <name type="scientific">Amycolatopsis mongoliensis</name>
    <dbReference type="NCBI Taxonomy" id="715475"/>
    <lineage>
        <taxon>Bacteria</taxon>
        <taxon>Bacillati</taxon>
        <taxon>Actinomycetota</taxon>
        <taxon>Actinomycetes</taxon>
        <taxon>Pseudonocardiales</taxon>
        <taxon>Pseudonocardiaceae</taxon>
        <taxon>Amycolatopsis</taxon>
    </lineage>
</organism>
<dbReference type="Gene3D" id="3.40.190.10">
    <property type="entry name" value="Periplasmic binding protein-like II"/>
    <property type="match status" value="2"/>
</dbReference>
<keyword evidence="5" id="KW-1185">Reference proteome</keyword>
<feature type="chain" id="PRO_5040938480" evidence="2">
    <location>
        <begin position="29"/>
        <end position="298"/>
    </location>
</feature>
<feature type="signal peptide" evidence="2">
    <location>
        <begin position="1"/>
        <end position="28"/>
    </location>
</feature>
<gene>
    <name evidence="4" type="ORF">QRX60_43125</name>
</gene>
<dbReference type="RefSeq" id="WP_285997242.1">
    <property type="nucleotide sequence ID" value="NZ_CP127295.1"/>
</dbReference>
<dbReference type="Pfam" id="PF00497">
    <property type="entry name" value="SBP_bac_3"/>
    <property type="match status" value="1"/>
</dbReference>
<dbReference type="EMBL" id="CP127295">
    <property type="protein sequence ID" value="WIY00780.1"/>
    <property type="molecule type" value="Genomic_DNA"/>
</dbReference>
<protein>
    <submittedName>
        <fullName evidence="4">Transporter substrate-binding domain-containing protein</fullName>
    </submittedName>
</protein>
<evidence type="ECO:0000259" key="3">
    <source>
        <dbReference type="SMART" id="SM00062"/>
    </source>
</evidence>
<evidence type="ECO:0000256" key="2">
    <source>
        <dbReference type="SAM" id="SignalP"/>
    </source>
</evidence>
<evidence type="ECO:0000313" key="4">
    <source>
        <dbReference type="EMBL" id="WIY00780.1"/>
    </source>
</evidence>
<keyword evidence="1 2" id="KW-0732">Signal</keyword>
<dbReference type="AlphaFoldDB" id="A0A9Y2NK56"/>
<evidence type="ECO:0000313" key="5">
    <source>
        <dbReference type="Proteomes" id="UP001239397"/>
    </source>
</evidence>
<proteinExistence type="predicted"/>
<evidence type="ECO:0000256" key="1">
    <source>
        <dbReference type="ARBA" id="ARBA00022729"/>
    </source>
</evidence>
<feature type="domain" description="Solute-binding protein family 3/N-terminal" evidence="3">
    <location>
        <begin position="58"/>
        <end position="285"/>
    </location>
</feature>
<dbReference type="PANTHER" id="PTHR35936">
    <property type="entry name" value="MEMBRANE-BOUND LYTIC MUREIN TRANSGLYCOSYLASE F"/>
    <property type="match status" value="1"/>
</dbReference>
<name>A0A9Y2NK56_9PSEU</name>
<sequence>MPRTPRLLAAALVPILILTGCGLGSAGAADPALVTRPHGRCDPAMAAALPAPVRQHGAFQVAMVPDTPPMAYYAEDDATIVGFDRDMSQAIADVFCVGTDPVPTNIDAVVPGLAAGRYDLVLASLSPTDERRKKADFVTYYNGGQGFLASRSTNFAVTTYADLCGRAVGVVVGSVQQGQLDQAAGTCAKAGRPAWRLSLFPNGNAAVLALRSSRIDVLYFSISLTQYVASRSPGLFRLAGRYKRAIVALGLKRDSPLTGAVHEAVRRLMADGTYRTILGKWGLQENHLDTTEILKGRS</sequence>
<dbReference type="InterPro" id="IPR001638">
    <property type="entry name" value="Solute-binding_3/MltF_N"/>
</dbReference>
<accession>A0A9Y2NK56</accession>